<keyword evidence="7 9" id="KW-0496">Mitochondrion</keyword>
<dbReference type="PANTHER" id="PTHR13344">
    <property type="entry name" value="NADH-UBIQUINONE OXIDOREDUCTASE"/>
    <property type="match status" value="1"/>
</dbReference>
<keyword evidence="3 9" id="KW-0813">Transport</keyword>
<dbReference type="InterPro" id="IPR010625">
    <property type="entry name" value="CHCH"/>
</dbReference>
<keyword evidence="9" id="KW-0999">Mitochondrion inner membrane</keyword>
<dbReference type="AlphaFoldDB" id="A0AA39U5A0"/>
<accession>A0AA39U5A0</accession>
<evidence type="ECO:0000256" key="4">
    <source>
        <dbReference type="ARBA" id="ARBA00022660"/>
    </source>
</evidence>
<dbReference type="PANTHER" id="PTHR13344:SF0">
    <property type="entry name" value="NADH DEHYDROGENASE [UBIQUINONE] 1 ALPHA SUBCOMPLEX SUBUNIT 8"/>
    <property type="match status" value="1"/>
</dbReference>
<reference evidence="11" key="1">
    <citation type="submission" date="2023-03" db="EMBL/GenBank/DDBJ databases">
        <title>Complete genome of Cladonia borealis.</title>
        <authorList>
            <person name="Park H."/>
        </authorList>
    </citation>
    <scope>NUCLEOTIDE SEQUENCE</scope>
    <source>
        <strain evidence="11">ANT050790</strain>
    </source>
</reference>
<evidence type="ECO:0000256" key="7">
    <source>
        <dbReference type="ARBA" id="ARBA00023128"/>
    </source>
</evidence>
<dbReference type="GO" id="GO:0005743">
    <property type="term" value="C:mitochondrial inner membrane"/>
    <property type="evidence" value="ECO:0007669"/>
    <property type="project" value="UniProtKB-SubCell"/>
</dbReference>
<evidence type="ECO:0000256" key="9">
    <source>
        <dbReference type="PIRNR" id="PIRNR017016"/>
    </source>
</evidence>
<keyword evidence="9" id="KW-0472">Membrane</keyword>
<dbReference type="Proteomes" id="UP001166286">
    <property type="component" value="Unassembled WGS sequence"/>
</dbReference>
<keyword evidence="12" id="KW-1185">Reference proteome</keyword>
<organism evidence="11 12">
    <name type="scientific">Cladonia borealis</name>
    <dbReference type="NCBI Taxonomy" id="184061"/>
    <lineage>
        <taxon>Eukaryota</taxon>
        <taxon>Fungi</taxon>
        <taxon>Dikarya</taxon>
        <taxon>Ascomycota</taxon>
        <taxon>Pezizomycotina</taxon>
        <taxon>Lecanoromycetes</taxon>
        <taxon>OSLEUM clade</taxon>
        <taxon>Lecanoromycetidae</taxon>
        <taxon>Lecanorales</taxon>
        <taxon>Lecanorineae</taxon>
        <taxon>Cladoniaceae</taxon>
        <taxon>Cladonia</taxon>
    </lineage>
</organism>
<evidence type="ECO:0000256" key="2">
    <source>
        <dbReference type="ARBA" id="ARBA00010705"/>
    </source>
</evidence>
<dbReference type="PIRSF" id="PIRSF017016">
    <property type="entry name" value="NDUA8"/>
    <property type="match status" value="1"/>
</dbReference>
<evidence type="ECO:0000256" key="8">
    <source>
        <dbReference type="ARBA" id="ARBA00023157"/>
    </source>
</evidence>
<dbReference type="InterPro" id="IPR016680">
    <property type="entry name" value="NDUFA8"/>
</dbReference>
<keyword evidence="4 9" id="KW-0679">Respiratory chain</keyword>
<comment type="caution">
    <text evidence="11">The sequence shown here is derived from an EMBL/GenBank/DDBJ whole genome shotgun (WGS) entry which is preliminary data.</text>
</comment>
<feature type="domain" description="CHCH" evidence="10">
    <location>
        <begin position="91"/>
        <end position="124"/>
    </location>
</feature>
<keyword evidence="5" id="KW-0677">Repeat</keyword>
<comment type="subcellular location">
    <subcellularLocation>
        <location evidence="9">Mitochondrion inner membrane</location>
    </subcellularLocation>
</comment>
<sequence length="165" mass="18748">MSTRQPRLNQQVLLDTTPLPASVPPVPEIGASSAPLLSASFFIGARCGAFNDDYMKCKEEARGRGEIDCMREGRKVTRCAASVLDDINKNCLEEFRKHWKCLDNNNQQLWHCRRPEQLLNKCVFDKLNLEKKIPGSPEGETPIHLRKTQTFSHNISSIREDEPQV</sequence>
<gene>
    <name evidence="11" type="ORF">JMJ35_009160</name>
</gene>
<evidence type="ECO:0000313" key="12">
    <source>
        <dbReference type="Proteomes" id="UP001166286"/>
    </source>
</evidence>
<proteinExistence type="inferred from homology"/>
<dbReference type="EMBL" id="JAFEKC020000021">
    <property type="protein sequence ID" value="KAK0508076.1"/>
    <property type="molecule type" value="Genomic_DNA"/>
</dbReference>
<comment type="similarity">
    <text evidence="2 9">Belongs to the complex I NDUFA8 subunit family.</text>
</comment>
<evidence type="ECO:0000259" key="10">
    <source>
        <dbReference type="Pfam" id="PF06747"/>
    </source>
</evidence>
<keyword evidence="8" id="KW-1015">Disulfide bond</keyword>
<comment type="function">
    <text evidence="1 9">Accessory subunit of the mitochondrial membrane respiratory chain NADH dehydrogenase (Complex I), that is believed not to be involved in catalysis. Complex I functions in the transfer of electrons from NADH to the respiratory chain. The immediate electron acceptor for the enzyme is believed to be ubiquinone.</text>
</comment>
<evidence type="ECO:0000256" key="1">
    <source>
        <dbReference type="ARBA" id="ARBA00003195"/>
    </source>
</evidence>
<dbReference type="Pfam" id="PF06747">
    <property type="entry name" value="CHCH"/>
    <property type="match status" value="1"/>
</dbReference>
<name>A0AA39U5A0_9LECA</name>
<dbReference type="GO" id="GO:0006120">
    <property type="term" value="P:mitochondrial electron transport, NADH to ubiquinone"/>
    <property type="evidence" value="ECO:0007669"/>
    <property type="project" value="InterPro"/>
</dbReference>
<evidence type="ECO:0000313" key="11">
    <source>
        <dbReference type="EMBL" id="KAK0508076.1"/>
    </source>
</evidence>
<evidence type="ECO:0000256" key="6">
    <source>
        <dbReference type="ARBA" id="ARBA00022982"/>
    </source>
</evidence>
<keyword evidence="6 9" id="KW-0249">Electron transport</keyword>
<evidence type="ECO:0000256" key="3">
    <source>
        <dbReference type="ARBA" id="ARBA00022448"/>
    </source>
</evidence>
<evidence type="ECO:0000256" key="5">
    <source>
        <dbReference type="ARBA" id="ARBA00022737"/>
    </source>
</evidence>
<protein>
    <recommendedName>
        <fullName evidence="9">NADH-ubiquinone oxidoreductase</fullName>
    </recommendedName>
</protein>
<dbReference type="PROSITE" id="PS51808">
    <property type="entry name" value="CHCH"/>
    <property type="match status" value="2"/>
</dbReference>